<comment type="caution">
    <text evidence="2">The sequence shown here is derived from an EMBL/GenBank/DDBJ whole genome shotgun (WGS) entry which is preliminary data.</text>
</comment>
<dbReference type="Proteomes" id="UP000295210">
    <property type="component" value="Unassembled WGS sequence"/>
</dbReference>
<accession>A0A4R1LAQ2</accession>
<dbReference type="PROSITE" id="PS51257">
    <property type="entry name" value="PROKAR_LIPOPROTEIN"/>
    <property type="match status" value="1"/>
</dbReference>
<proteinExistence type="predicted"/>
<organism evidence="2 3">
    <name type="scientific">Acidipila rosea</name>
    <dbReference type="NCBI Taxonomy" id="768535"/>
    <lineage>
        <taxon>Bacteria</taxon>
        <taxon>Pseudomonadati</taxon>
        <taxon>Acidobacteriota</taxon>
        <taxon>Terriglobia</taxon>
        <taxon>Terriglobales</taxon>
        <taxon>Acidobacteriaceae</taxon>
        <taxon>Acidipila</taxon>
    </lineage>
</organism>
<gene>
    <name evidence="2" type="ORF">C7378_0224</name>
</gene>
<keyword evidence="3" id="KW-1185">Reference proteome</keyword>
<reference evidence="2 3" key="1">
    <citation type="submission" date="2019-03" db="EMBL/GenBank/DDBJ databases">
        <title>Genomic Encyclopedia of Type Strains, Phase IV (KMG-IV): sequencing the most valuable type-strain genomes for metagenomic binning, comparative biology and taxonomic classification.</title>
        <authorList>
            <person name="Goeker M."/>
        </authorList>
    </citation>
    <scope>NUCLEOTIDE SEQUENCE [LARGE SCALE GENOMIC DNA]</scope>
    <source>
        <strain evidence="2 3">DSM 103428</strain>
    </source>
</reference>
<keyword evidence="1" id="KW-1133">Transmembrane helix</keyword>
<keyword evidence="1" id="KW-0472">Membrane</keyword>
<dbReference type="AlphaFoldDB" id="A0A4R1LAQ2"/>
<dbReference type="EMBL" id="SMGK01000001">
    <property type="protein sequence ID" value="TCK75244.1"/>
    <property type="molecule type" value="Genomic_DNA"/>
</dbReference>
<sequence length="49" mass="5553">MPRSVITTSKACKTLTWVFVLIACSLLLGYYLFYTQGHDNSIQTQQSPQ</sequence>
<feature type="transmembrane region" description="Helical" evidence="1">
    <location>
        <begin position="12"/>
        <end position="33"/>
    </location>
</feature>
<dbReference type="RefSeq" id="WP_165876575.1">
    <property type="nucleotide sequence ID" value="NZ_SMGK01000001.1"/>
</dbReference>
<name>A0A4R1LAQ2_9BACT</name>
<evidence type="ECO:0000256" key="1">
    <source>
        <dbReference type="SAM" id="Phobius"/>
    </source>
</evidence>
<evidence type="ECO:0000313" key="2">
    <source>
        <dbReference type="EMBL" id="TCK75244.1"/>
    </source>
</evidence>
<protein>
    <submittedName>
        <fullName evidence="2">Uncharacterized protein</fullName>
    </submittedName>
</protein>
<evidence type="ECO:0000313" key="3">
    <source>
        <dbReference type="Proteomes" id="UP000295210"/>
    </source>
</evidence>
<keyword evidence="1" id="KW-0812">Transmembrane</keyword>